<sequence length="181" mass="19992">MGKGSKQDGAKGKKKKSKSKDTDGGQSSQVLRPFRVTEEKGGTLVCQCPEFRATGKVCQEILAVRLWMDFGPPQPYFAEPQDSDTKDSQEKGKKKATRGSGGKARGSGKRGQRPITDHRVEKDYSDFLERMGKGWQAFDTDDDFTDTDVEGQPPPKKKKSEHLEKPAGSQGVWLQPSFLPS</sequence>
<dbReference type="AlphaFoldDB" id="A0A8H6YJM6"/>
<organism evidence="2 3">
    <name type="scientific">Mycena venus</name>
    <dbReference type="NCBI Taxonomy" id="2733690"/>
    <lineage>
        <taxon>Eukaryota</taxon>
        <taxon>Fungi</taxon>
        <taxon>Dikarya</taxon>
        <taxon>Basidiomycota</taxon>
        <taxon>Agaricomycotina</taxon>
        <taxon>Agaricomycetes</taxon>
        <taxon>Agaricomycetidae</taxon>
        <taxon>Agaricales</taxon>
        <taxon>Marasmiineae</taxon>
        <taxon>Mycenaceae</taxon>
        <taxon>Mycena</taxon>
    </lineage>
</organism>
<feature type="region of interest" description="Disordered" evidence="1">
    <location>
        <begin position="1"/>
        <end position="36"/>
    </location>
</feature>
<protein>
    <recommendedName>
        <fullName evidence="4">SWIM-type domain-containing protein</fullName>
    </recommendedName>
</protein>
<evidence type="ECO:0000313" key="2">
    <source>
        <dbReference type="EMBL" id="KAF7362355.1"/>
    </source>
</evidence>
<dbReference type="OrthoDB" id="3052060at2759"/>
<name>A0A8H6YJM6_9AGAR</name>
<gene>
    <name evidence="2" type="ORF">MVEN_00582200</name>
</gene>
<feature type="region of interest" description="Disordered" evidence="1">
    <location>
        <begin position="71"/>
        <end position="123"/>
    </location>
</feature>
<dbReference type="Proteomes" id="UP000620124">
    <property type="component" value="Unassembled WGS sequence"/>
</dbReference>
<evidence type="ECO:0000256" key="1">
    <source>
        <dbReference type="SAM" id="MobiDB-lite"/>
    </source>
</evidence>
<keyword evidence="3" id="KW-1185">Reference proteome</keyword>
<dbReference type="EMBL" id="JACAZI010000004">
    <property type="protein sequence ID" value="KAF7362355.1"/>
    <property type="molecule type" value="Genomic_DNA"/>
</dbReference>
<reference evidence="2" key="1">
    <citation type="submission" date="2020-05" db="EMBL/GenBank/DDBJ databases">
        <title>Mycena genomes resolve the evolution of fungal bioluminescence.</title>
        <authorList>
            <person name="Tsai I.J."/>
        </authorList>
    </citation>
    <scope>NUCLEOTIDE SEQUENCE</scope>
    <source>
        <strain evidence="2">CCC161011</strain>
    </source>
</reference>
<feature type="region of interest" description="Disordered" evidence="1">
    <location>
        <begin position="136"/>
        <end position="181"/>
    </location>
</feature>
<proteinExistence type="predicted"/>
<comment type="caution">
    <text evidence="2">The sequence shown here is derived from an EMBL/GenBank/DDBJ whole genome shotgun (WGS) entry which is preliminary data.</text>
</comment>
<feature type="compositionally biased region" description="Acidic residues" evidence="1">
    <location>
        <begin position="139"/>
        <end position="149"/>
    </location>
</feature>
<evidence type="ECO:0008006" key="4">
    <source>
        <dbReference type="Google" id="ProtNLM"/>
    </source>
</evidence>
<feature type="compositionally biased region" description="Basic and acidic residues" evidence="1">
    <location>
        <begin position="1"/>
        <end position="11"/>
    </location>
</feature>
<evidence type="ECO:0000313" key="3">
    <source>
        <dbReference type="Proteomes" id="UP000620124"/>
    </source>
</evidence>
<accession>A0A8H6YJM6</accession>